<dbReference type="EMBL" id="CAIF01000068">
    <property type="protein sequence ID" value="CCH43138.1"/>
    <property type="molecule type" value="Genomic_DNA"/>
</dbReference>
<name>K0KPP6_WICCF</name>
<evidence type="ECO:0000259" key="4">
    <source>
        <dbReference type="PROSITE" id="PS50405"/>
    </source>
</evidence>
<dbReference type="EC" id="2.5.1.18" evidence="5"/>
<reference evidence="5 6" key="1">
    <citation type="journal article" date="2012" name="Eukaryot. Cell">
        <title>Draft genome sequence of Wickerhamomyces ciferrii NRRL Y-1031 F-60-10.</title>
        <authorList>
            <person name="Schneider J."/>
            <person name="Andrea H."/>
            <person name="Blom J."/>
            <person name="Jaenicke S."/>
            <person name="Ruckert C."/>
            <person name="Schorsch C."/>
            <person name="Szczepanowski R."/>
            <person name="Farwick M."/>
            <person name="Goesmann A."/>
            <person name="Puhler A."/>
            <person name="Schaffer S."/>
            <person name="Tauch A."/>
            <person name="Kohler T."/>
            <person name="Brinkrolf K."/>
        </authorList>
    </citation>
    <scope>NUCLEOTIDE SEQUENCE [LARGE SCALE GENOMIC DNA]</scope>
    <source>
        <strain evidence="6">ATCC 14091 / BCRC 22168 / CBS 111 / JCM 3599 / NBRC 0793 / NRRL Y-1031 F-60-10</strain>
    </source>
</reference>
<dbReference type="Pfam" id="PF00043">
    <property type="entry name" value="GST_C"/>
    <property type="match status" value="1"/>
</dbReference>
<evidence type="ECO:0000313" key="5">
    <source>
        <dbReference type="EMBL" id="CCH43138.1"/>
    </source>
</evidence>
<dbReference type="FunCoup" id="K0KPP6">
    <property type="interactions" value="119"/>
</dbReference>
<dbReference type="PANTHER" id="PTHR44051:SF9">
    <property type="entry name" value="GLUTATHIONE S-TRANSFERASE 1"/>
    <property type="match status" value="1"/>
</dbReference>
<evidence type="ECO:0000256" key="2">
    <source>
        <dbReference type="RuleBase" id="RU003494"/>
    </source>
</evidence>
<keyword evidence="5" id="KW-0808">Transferase</keyword>
<evidence type="ECO:0000256" key="1">
    <source>
        <dbReference type="ARBA" id="ARBA00007409"/>
    </source>
</evidence>
<dbReference type="PANTHER" id="PTHR44051">
    <property type="entry name" value="GLUTATHIONE S-TRANSFERASE-RELATED"/>
    <property type="match status" value="1"/>
</dbReference>
<feature type="domain" description="GST N-terminal" evidence="3">
    <location>
        <begin position="5"/>
        <end position="92"/>
    </location>
</feature>
<comment type="similarity">
    <text evidence="1 2">Belongs to the GST superfamily.</text>
</comment>
<dbReference type="InterPro" id="IPR004045">
    <property type="entry name" value="Glutathione_S-Trfase_N"/>
</dbReference>
<comment type="caution">
    <text evidence="5">The sequence shown here is derived from an EMBL/GenBank/DDBJ whole genome shotgun (WGS) entry which is preliminary data.</text>
</comment>
<evidence type="ECO:0000313" key="6">
    <source>
        <dbReference type="Proteomes" id="UP000009328"/>
    </source>
</evidence>
<dbReference type="Gene3D" id="1.20.1050.10">
    <property type="match status" value="1"/>
</dbReference>
<feature type="domain" description="GST C-terminal" evidence="4">
    <location>
        <begin position="96"/>
        <end position="236"/>
    </location>
</feature>
<protein>
    <submittedName>
        <fullName evidence="5">Glutathione S-transferase 3</fullName>
        <ecNumber evidence="5">2.5.1.18</ecNumber>
    </submittedName>
</protein>
<accession>K0KPP6</accession>
<evidence type="ECO:0000259" key="3">
    <source>
        <dbReference type="PROSITE" id="PS50404"/>
    </source>
</evidence>
<dbReference type="eggNOG" id="KOG0867">
    <property type="taxonomic scope" value="Eukaryota"/>
</dbReference>
<dbReference type="InterPro" id="IPR040079">
    <property type="entry name" value="Glutathione_S-Trfase"/>
</dbReference>
<dbReference type="InterPro" id="IPR010987">
    <property type="entry name" value="Glutathione-S-Trfase_C-like"/>
</dbReference>
<dbReference type="AlphaFoldDB" id="K0KPP6"/>
<dbReference type="InterPro" id="IPR036282">
    <property type="entry name" value="Glutathione-S-Trfase_C_sf"/>
</dbReference>
<dbReference type="HOGENOM" id="CLU_011226_15_2_1"/>
<dbReference type="SUPFAM" id="SSF47616">
    <property type="entry name" value="GST C-terminal domain-like"/>
    <property type="match status" value="1"/>
</dbReference>
<dbReference type="InterPro" id="IPR036249">
    <property type="entry name" value="Thioredoxin-like_sf"/>
</dbReference>
<gene>
    <name evidence="5" type="ORF">BN7_2685</name>
</gene>
<dbReference type="InterPro" id="IPR004046">
    <property type="entry name" value="GST_C"/>
</dbReference>
<proteinExistence type="inferred from homology"/>
<dbReference type="SUPFAM" id="SSF52833">
    <property type="entry name" value="Thioredoxin-like"/>
    <property type="match status" value="1"/>
</dbReference>
<dbReference type="InParanoid" id="K0KPP6"/>
<organism evidence="5 6">
    <name type="scientific">Wickerhamomyces ciferrii (strain ATCC 14091 / BCRC 22168 / CBS 111 / JCM 3599 / NBRC 0793 / NRRL Y-1031 F-60-10)</name>
    <name type="common">Yeast</name>
    <name type="synonym">Pichia ciferrii</name>
    <dbReference type="NCBI Taxonomy" id="1206466"/>
    <lineage>
        <taxon>Eukaryota</taxon>
        <taxon>Fungi</taxon>
        <taxon>Dikarya</taxon>
        <taxon>Ascomycota</taxon>
        <taxon>Saccharomycotina</taxon>
        <taxon>Saccharomycetes</taxon>
        <taxon>Phaffomycetales</taxon>
        <taxon>Wickerhamomycetaceae</taxon>
        <taxon>Wickerhamomyces</taxon>
    </lineage>
</organism>
<dbReference type="PROSITE" id="PS50405">
    <property type="entry name" value="GST_CTER"/>
    <property type="match status" value="1"/>
</dbReference>
<dbReference type="CDD" id="cd03046">
    <property type="entry name" value="GST_N_GTT1_like"/>
    <property type="match status" value="1"/>
</dbReference>
<dbReference type="SFLD" id="SFLDS00019">
    <property type="entry name" value="Glutathione_Transferase_(cytos"/>
    <property type="match status" value="1"/>
</dbReference>
<dbReference type="Gene3D" id="3.40.30.10">
    <property type="entry name" value="Glutaredoxin"/>
    <property type="match status" value="1"/>
</dbReference>
<dbReference type="PROSITE" id="PS50404">
    <property type="entry name" value="GST_NTER"/>
    <property type="match status" value="1"/>
</dbReference>
<dbReference type="STRING" id="1206466.K0KPP6"/>
<sequence>MSTDPSRIILHYLEKSRCHRIVWLLEELNIEYDLRLYHKNPYDQSAIKDIFQVSPLGKSPILELQYQDKPKLILFESGHIINYLIDHYDNDLKPITEEGIIKHDYFTFLIESSISENITFILALKNFQSGLNDSSDVQEYIKVFNKGYNFRQLELKLDELEVQLSSGSNYLIEDKLTSVDILLSFYTHIIFDTDLVDISKDRYPYLSKWWGNTLKQDGLIKANKRVLLEGDNKYPVWFD</sequence>
<dbReference type="Proteomes" id="UP000009328">
    <property type="component" value="Unassembled WGS sequence"/>
</dbReference>
<dbReference type="GO" id="GO:0004364">
    <property type="term" value="F:glutathione transferase activity"/>
    <property type="evidence" value="ECO:0007669"/>
    <property type="project" value="UniProtKB-EC"/>
</dbReference>
<keyword evidence="6" id="KW-1185">Reference proteome</keyword>
<dbReference type="Pfam" id="PF02798">
    <property type="entry name" value="GST_N"/>
    <property type="match status" value="1"/>
</dbReference>